<reference evidence="3 4" key="1">
    <citation type="submission" date="2021-01" db="EMBL/GenBank/DDBJ databases">
        <title>Genomic Encyclopedia of Type Strains, Phase IV (KMG-IV): sequencing the most valuable type-strain genomes for metagenomic binning, comparative biology and taxonomic classification.</title>
        <authorList>
            <person name="Goeker M."/>
        </authorList>
    </citation>
    <scope>NUCLEOTIDE SEQUENCE [LARGE SCALE GENOMIC DNA]</scope>
    <source>
        <strain evidence="3 4">DSM 100968</strain>
    </source>
</reference>
<evidence type="ECO:0000256" key="2">
    <source>
        <dbReference type="SAM" id="Phobius"/>
    </source>
</evidence>
<feature type="transmembrane region" description="Helical" evidence="2">
    <location>
        <begin position="35"/>
        <end position="54"/>
    </location>
</feature>
<dbReference type="EMBL" id="JAFBEV010000029">
    <property type="protein sequence ID" value="MBM7658972.1"/>
    <property type="molecule type" value="Genomic_DNA"/>
</dbReference>
<keyword evidence="4" id="KW-1185">Reference proteome</keyword>
<evidence type="ECO:0000313" key="3">
    <source>
        <dbReference type="EMBL" id="MBM7658972.1"/>
    </source>
</evidence>
<gene>
    <name evidence="3" type="ORF">JOC27_002448</name>
</gene>
<feature type="region of interest" description="Disordered" evidence="1">
    <location>
        <begin position="129"/>
        <end position="149"/>
    </location>
</feature>
<keyword evidence="2" id="KW-0812">Transmembrane</keyword>
<name>A0ABS2QAZ2_9BACL</name>
<protein>
    <submittedName>
        <fullName evidence="3">ABC-type lipoprotein release transport system permease subunit</fullName>
    </submittedName>
</protein>
<keyword evidence="2" id="KW-0472">Membrane</keyword>
<keyword evidence="2" id="KW-1133">Transmembrane helix</keyword>
<feature type="transmembrane region" description="Helical" evidence="2">
    <location>
        <begin position="75"/>
        <end position="92"/>
    </location>
</feature>
<feature type="compositionally biased region" description="Polar residues" evidence="1">
    <location>
        <begin position="137"/>
        <end position="149"/>
    </location>
</feature>
<sequence length="149" mass="16900">MKPLVTWAKPKMIGAAIVYLLTFGLIWLLTPMKAPAAGCLLGGLISLYNIYHLYFRMKIVGLRIRSGAKPAGLHMTVRVLTVLFGALMVYRFPARFDYRFFVLSLLFGYLLLILVVSIYYLKKRNTTSPNERRETLGSDSESAFSRNDV</sequence>
<organism evidence="3 4">
    <name type="scientific">Sporolactobacillus spathodeae</name>
    <dbReference type="NCBI Taxonomy" id="1465502"/>
    <lineage>
        <taxon>Bacteria</taxon>
        <taxon>Bacillati</taxon>
        <taxon>Bacillota</taxon>
        <taxon>Bacilli</taxon>
        <taxon>Bacillales</taxon>
        <taxon>Sporolactobacillaceae</taxon>
        <taxon>Sporolactobacillus</taxon>
    </lineage>
</organism>
<keyword evidence="3" id="KW-0449">Lipoprotein</keyword>
<feature type="transmembrane region" description="Helical" evidence="2">
    <location>
        <begin position="12"/>
        <end position="29"/>
    </location>
</feature>
<dbReference type="RefSeq" id="WP_205007516.1">
    <property type="nucleotide sequence ID" value="NZ_CBCRXA010000006.1"/>
</dbReference>
<feature type="transmembrane region" description="Helical" evidence="2">
    <location>
        <begin position="98"/>
        <end position="121"/>
    </location>
</feature>
<evidence type="ECO:0000313" key="4">
    <source>
        <dbReference type="Proteomes" id="UP000823201"/>
    </source>
</evidence>
<dbReference type="Proteomes" id="UP000823201">
    <property type="component" value="Unassembled WGS sequence"/>
</dbReference>
<comment type="caution">
    <text evidence="3">The sequence shown here is derived from an EMBL/GenBank/DDBJ whole genome shotgun (WGS) entry which is preliminary data.</text>
</comment>
<proteinExistence type="predicted"/>
<accession>A0ABS2QAZ2</accession>
<evidence type="ECO:0000256" key="1">
    <source>
        <dbReference type="SAM" id="MobiDB-lite"/>
    </source>
</evidence>